<comment type="caution">
    <text evidence="11">The sequence shown here is derived from an EMBL/GenBank/DDBJ whole genome shotgun (WGS) entry which is preliminary data.</text>
</comment>
<gene>
    <name evidence="11" type="ORF">J2S04_000863</name>
</gene>
<dbReference type="InterPro" id="IPR007634">
    <property type="entry name" value="RNA_pol_sigma_54_DNA-bd"/>
</dbReference>
<dbReference type="PRINTS" id="PR00045">
    <property type="entry name" value="SIGMA54FCT"/>
</dbReference>
<organism evidence="11 12">
    <name type="scientific">Alicyclobacillus tolerans</name>
    <dbReference type="NCBI Taxonomy" id="90970"/>
    <lineage>
        <taxon>Bacteria</taxon>
        <taxon>Bacillati</taxon>
        <taxon>Bacillota</taxon>
        <taxon>Bacilli</taxon>
        <taxon>Bacillales</taxon>
        <taxon>Alicyclobacillaceae</taxon>
        <taxon>Alicyclobacillus</taxon>
    </lineage>
</organism>
<keyword evidence="12" id="KW-1185">Reference proteome</keyword>
<feature type="domain" description="RNA polymerase sigma factor 54 DNA-binding" evidence="9">
    <location>
        <begin position="274"/>
        <end position="431"/>
    </location>
</feature>
<sequence length="438" mass="50154">MNLEISLGMSQELSQRLALTPQMTQSIQILSCNIYELRDYLLDAVSQNPCLEVVEPQNFVRSAGGRSGVQMDDWLAARPYQPSLVEHVTQQVRCLLHTSEEMRIAEYLIGSLDESGYLRVPLTEVANGLGQTVQTVERVLGTVQSCDPPGIGARNLQECLSLQVGQYSPQISQPLLLLIQHLPDLAAGRYRQVKKILGIDDAHFEQLMVQLRSLNPRPASGYTVVQRDTLLPDVRVWMTDFGWEMDIEERILPMIRVSDEYSQILHHAEESVRDYVQQQYRALMWLQQCVLQRQRTIRRIVNIVLEVQNHYLQSNSDCLEPLSMRDVALRLDLHPSTVSRAVRGKFLQTPRGTYAMKFFFSHRLHPEEDLSAQAIQQHLKNWIEREPPERPFSDAEIAQKLSVQPGVQLSRRTVAKYRDQLGIPNSSLRKRKGFGGFF</sequence>
<comment type="similarity">
    <text evidence="1">Belongs to the sigma-54 factor family.</text>
</comment>
<dbReference type="Gene3D" id="1.10.10.1330">
    <property type="entry name" value="RNA polymerase sigma-54 factor, core-binding domain"/>
    <property type="match status" value="1"/>
</dbReference>
<evidence type="ECO:0000256" key="6">
    <source>
        <dbReference type="ARBA" id="ARBA00023082"/>
    </source>
</evidence>
<evidence type="ECO:0000256" key="3">
    <source>
        <dbReference type="ARBA" id="ARBA00022679"/>
    </source>
</evidence>
<evidence type="ECO:0000256" key="1">
    <source>
        <dbReference type="ARBA" id="ARBA00008798"/>
    </source>
</evidence>
<dbReference type="InterPro" id="IPR000394">
    <property type="entry name" value="RNA_pol_sigma_54"/>
</dbReference>
<dbReference type="Gene3D" id="1.10.10.60">
    <property type="entry name" value="Homeodomain-like"/>
    <property type="match status" value="1"/>
</dbReference>
<dbReference type="PROSITE" id="PS00717">
    <property type="entry name" value="SIGMA54_1"/>
    <property type="match status" value="1"/>
</dbReference>
<dbReference type="PIRSF" id="PIRSF000774">
    <property type="entry name" value="RpoN"/>
    <property type="match status" value="1"/>
</dbReference>
<reference evidence="11 12" key="1">
    <citation type="submission" date="2023-07" db="EMBL/GenBank/DDBJ databases">
        <title>Genomic Encyclopedia of Type Strains, Phase IV (KMG-IV): sequencing the most valuable type-strain genomes for metagenomic binning, comparative biology and taxonomic classification.</title>
        <authorList>
            <person name="Goeker M."/>
        </authorList>
    </citation>
    <scope>NUCLEOTIDE SEQUENCE [LARGE SCALE GENOMIC DNA]</scope>
    <source>
        <strain evidence="11 12">DSM 25924</strain>
    </source>
</reference>
<keyword evidence="5" id="KW-0805">Transcription regulation</keyword>
<evidence type="ECO:0000259" key="10">
    <source>
        <dbReference type="Pfam" id="PF04963"/>
    </source>
</evidence>
<dbReference type="InterPro" id="IPR007046">
    <property type="entry name" value="RNA_pol_sigma_54_core-bd"/>
</dbReference>
<evidence type="ECO:0000256" key="5">
    <source>
        <dbReference type="ARBA" id="ARBA00023015"/>
    </source>
</evidence>
<dbReference type="RefSeq" id="WP_203114668.1">
    <property type="nucleotide sequence ID" value="NZ_JAURUO010000004.1"/>
</dbReference>
<dbReference type="InterPro" id="IPR038709">
    <property type="entry name" value="RpoN_core-bd_sf"/>
</dbReference>
<evidence type="ECO:0000256" key="4">
    <source>
        <dbReference type="ARBA" id="ARBA00022695"/>
    </source>
</evidence>
<name>A0ABT9LUJ7_9BACL</name>
<dbReference type="PROSITE" id="PS50044">
    <property type="entry name" value="SIGMA54_3"/>
    <property type="match status" value="1"/>
</dbReference>
<evidence type="ECO:0000256" key="7">
    <source>
        <dbReference type="ARBA" id="ARBA00023125"/>
    </source>
</evidence>
<dbReference type="Pfam" id="PF04552">
    <property type="entry name" value="Sigma54_DBD"/>
    <property type="match status" value="1"/>
</dbReference>
<evidence type="ECO:0000313" key="11">
    <source>
        <dbReference type="EMBL" id="MDP9727932.1"/>
    </source>
</evidence>
<proteinExistence type="inferred from homology"/>
<keyword evidence="6" id="KW-0731">Sigma factor</keyword>
<feature type="domain" description="RNA polymerase sigma factor 54 core-binding" evidence="10">
    <location>
        <begin position="80"/>
        <end position="261"/>
    </location>
</feature>
<dbReference type="PROSITE" id="PS00718">
    <property type="entry name" value="SIGMA54_2"/>
    <property type="match status" value="1"/>
</dbReference>
<dbReference type="EMBL" id="JAURUO010000004">
    <property type="protein sequence ID" value="MDP9727932.1"/>
    <property type="molecule type" value="Genomic_DNA"/>
</dbReference>
<keyword evidence="8" id="KW-0804">Transcription</keyword>
<dbReference type="PANTHER" id="PTHR32248:SF4">
    <property type="entry name" value="RNA POLYMERASE SIGMA-54 FACTOR"/>
    <property type="match status" value="1"/>
</dbReference>
<dbReference type="Proteomes" id="UP001229209">
    <property type="component" value="Unassembled WGS sequence"/>
</dbReference>
<evidence type="ECO:0000256" key="8">
    <source>
        <dbReference type="ARBA" id="ARBA00023163"/>
    </source>
</evidence>
<evidence type="ECO:0000256" key="2">
    <source>
        <dbReference type="ARBA" id="ARBA00022478"/>
    </source>
</evidence>
<keyword evidence="3" id="KW-0808">Transferase</keyword>
<evidence type="ECO:0000259" key="9">
    <source>
        <dbReference type="Pfam" id="PF04552"/>
    </source>
</evidence>
<dbReference type="Pfam" id="PF00309">
    <property type="entry name" value="Sigma54_AID"/>
    <property type="match status" value="1"/>
</dbReference>
<keyword evidence="2" id="KW-0240">DNA-directed RNA polymerase</keyword>
<protein>
    <submittedName>
        <fullName evidence="11">RNA polymerase sigma-54 factor</fullName>
    </submittedName>
</protein>
<dbReference type="Pfam" id="PF04963">
    <property type="entry name" value="Sigma54_CBD"/>
    <property type="match status" value="1"/>
</dbReference>
<evidence type="ECO:0000313" key="12">
    <source>
        <dbReference type="Proteomes" id="UP001229209"/>
    </source>
</evidence>
<keyword evidence="4" id="KW-0548">Nucleotidyltransferase</keyword>
<dbReference type="PANTHER" id="PTHR32248">
    <property type="entry name" value="RNA POLYMERASE SIGMA-54 FACTOR"/>
    <property type="match status" value="1"/>
</dbReference>
<dbReference type="NCBIfam" id="TIGR02395">
    <property type="entry name" value="rpoN_sigma"/>
    <property type="match status" value="1"/>
</dbReference>
<keyword evidence="7" id="KW-0238">DNA-binding</keyword>
<accession>A0ABT9LUJ7</accession>